<protein>
    <submittedName>
        <fullName evidence="4">Uncharacterized protein</fullName>
    </submittedName>
</protein>
<dbReference type="InterPro" id="IPR036013">
    <property type="entry name" value="Band_7/SPFH_dom_sf"/>
</dbReference>
<feature type="coiled-coil region" evidence="2">
    <location>
        <begin position="364"/>
        <end position="436"/>
    </location>
</feature>
<name>A0A7U3USS6_9ACTN</name>
<dbReference type="PANTHER" id="PTHR13806:SF31">
    <property type="entry name" value="FLOTILLIN-LIKE PROTEIN 1-RELATED"/>
    <property type="match status" value="1"/>
</dbReference>
<evidence type="ECO:0000256" key="2">
    <source>
        <dbReference type="SAM" id="Coils"/>
    </source>
</evidence>
<feature type="region of interest" description="Disordered" evidence="3">
    <location>
        <begin position="695"/>
        <end position="715"/>
    </location>
</feature>
<dbReference type="GO" id="GO:0012505">
    <property type="term" value="C:endomembrane system"/>
    <property type="evidence" value="ECO:0007669"/>
    <property type="project" value="UniProtKB-SubCell"/>
</dbReference>
<dbReference type="Gene3D" id="3.30.479.30">
    <property type="entry name" value="Band 7 domain"/>
    <property type="match status" value="1"/>
</dbReference>
<evidence type="ECO:0000313" key="4">
    <source>
        <dbReference type="EMBL" id="BBA98048.1"/>
    </source>
</evidence>
<comment type="subcellular location">
    <subcellularLocation>
        <location evidence="1">Endomembrane system</location>
    </subcellularLocation>
</comment>
<keyword evidence="5" id="KW-1185">Reference proteome</keyword>
<dbReference type="EMBL" id="AP018365">
    <property type="protein sequence ID" value="BBA98048.1"/>
    <property type="molecule type" value="Genomic_DNA"/>
</dbReference>
<accession>A0A7U3USS6</accession>
<reference evidence="4 5" key="2">
    <citation type="journal article" date="2011" name="J. Antibiot.">
        <title>Furaquinocins I and J: novel polyketide isoprenoid hybrid compounds from Streptomyces reveromyceticus SN-593.</title>
        <authorList>
            <person name="Panthee S."/>
            <person name="Takahashi S."/>
            <person name="Takagi H."/>
            <person name="Nogawa T."/>
            <person name="Oowada E."/>
            <person name="Uramoto M."/>
            <person name="Osada H."/>
        </authorList>
    </citation>
    <scope>NUCLEOTIDE SEQUENCE [LARGE SCALE GENOMIC DNA]</scope>
    <source>
        <strain evidence="4 5">SN-593</strain>
    </source>
</reference>
<organism evidence="4 5">
    <name type="scientific">Actinacidiphila reveromycinica</name>
    <dbReference type="NCBI Taxonomy" id="659352"/>
    <lineage>
        <taxon>Bacteria</taxon>
        <taxon>Bacillati</taxon>
        <taxon>Actinomycetota</taxon>
        <taxon>Actinomycetes</taxon>
        <taxon>Kitasatosporales</taxon>
        <taxon>Streptomycetaceae</taxon>
        <taxon>Actinacidiphila</taxon>
    </lineage>
</organism>
<sequence length="726" mass="78272">MDATVIGIGVLVAVLLLIALGAVVTVTKLFRKVSQGHALIVSKSKHVDVTFTGTVVLPVLHSAELMDISVKTIEVQRTGREGLICQDNIRADIHLTFFVRVNKTKEDVIKVAQAIGTERASHQETLQKLFSAKFSEALKTVGKQLDFVDLYTHREHFRDQIIQVIGTDLNGYHLEDCAIDFLEQTPLTQLDPANILDAQGIRKITELTAIEHVRTNEFQRTEQKEITRQDVEARETILELERRQSEAEIKQRREVETLRAREEAVTARVQEEERLGAQGAFLRTEEQLGVQRENQAREVAVAQKNRERVIAVENERIEKDRVLEVIARERETELARISKEREVEGERRDVADVVRERIAVDRTVAEQEESIKQLRLVQEAERERQALIITAEAQAQERLVKDIKAAEAAEQAARHKARESLTLAEARKQAAELDADAKTRLAEGLRAEAAAQGLAEVEVHERSAAAIAKVGAAEAEATTARLRAEAEGARAKSLAQAEGMTAQAAAEAAMIGERLKAEAAGLTEKAAAMAALDDASRGHEEYRLRLAAEKDVRLAGLDTQRQIAEAQATVLATGLENADISIVGGEDVFFDRLLGAVSAARSVDSFVANSETVRTAAAPWLDGSERFTQDATRMLSSLGSGWGGTSVAGLLGRLIANGGPQAGGFQQLLDQARTMGIADAPVPGAVGSGAVGSGAVGSGAAATGEPVPAGAAAGTVPASVNGLAKK</sequence>
<keyword evidence="2" id="KW-0175">Coiled coil</keyword>
<evidence type="ECO:0000313" key="5">
    <source>
        <dbReference type="Proteomes" id="UP000595703"/>
    </source>
</evidence>
<evidence type="ECO:0000256" key="1">
    <source>
        <dbReference type="ARBA" id="ARBA00004308"/>
    </source>
</evidence>
<dbReference type="RefSeq" id="WP_237404737.1">
    <property type="nucleotide sequence ID" value="NZ_AP018365.1"/>
</dbReference>
<dbReference type="InterPro" id="IPR027705">
    <property type="entry name" value="Flotillin_fam"/>
</dbReference>
<dbReference type="SUPFAM" id="SSF117892">
    <property type="entry name" value="Band 7/SPFH domain"/>
    <property type="match status" value="1"/>
</dbReference>
<dbReference type="GO" id="GO:0005886">
    <property type="term" value="C:plasma membrane"/>
    <property type="evidence" value="ECO:0007669"/>
    <property type="project" value="TreeGrafter"/>
</dbReference>
<evidence type="ECO:0000256" key="3">
    <source>
        <dbReference type="SAM" id="MobiDB-lite"/>
    </source>
</evidence>
<dbReference type="KEGG" id="arev:RVR_4084"/>
<dbReference type="Proteomes" id="UP000595703">
    <property type="component" value="Chromosome"/>
</dbReference>
<dbReference type="PANTHER" id="PTHR13806">
    <property type="entry name" value="FLOTILLIN-RELATED"/>
    <property type="match status" value="1"/>
</dbReference>
<gene>
    <name evidence="4" type="ORF">RVR_4084</name>
</gene>
<dbReference type="AlphaFoldDB" id="A0A7U3USS6"/>
<feature type="compositionally biased region" description="Low complexity" evidence="3">
    <location>
        <begin position="698"/>
        <end position="715"/>
    </location>
</feature>
<reference evidence="4 5" key="3">
    <citation type="journal article" date="2011" name="Nat. Chem. Biol.">
        <title>Reveromycin A biosynthesis uses RevG and RevJ for stereospecific spiroacetal formation.</title>
        <authorList>
            <person name="Takahashi S."/>
            <person name="Toyoda A."/>
            <person name="Sekiyama Y."/>
            <person name="Takagi H."/>
            <person name="Nogawa T."/>
            <person name="Uramoto M."/>
            <person name="Suzuki R."/>
            <person name="Koshino H."/>
            <person name="Kumano T."/>
            <person name="Panthee S."/>
            <person name="Dairi T."/>
            <person name="Ishikawa J."/>
            <person name="Ikeda H."/>
            <person name="Sakaki Y."/>
            <person name="Osada H."/>
        </authorList>
    </citation>
    <scope>NUCLEOTIDE SEQUENCE [LARGE SCALE GENOMIC DNA]</scope>
    <source>
        <strain evidence="4 5">SN-593</strain>
    </source>
</reference>
<proteinExistence type="predicted"/>
<reference evidence="4 5" key="4">
    <citation type="journal article" date="2020" name="Sci. Rep.">
        <title>beta-carboline chemical signals induce reveromycin production through a LuxR family regulator in Streptomyces sp. SN-593.</title>
        <authorList>
            <person name="Panthee S."/>
            <person name="Kito N."/>
            <person name="Hayashi T."/>
            <person name="Shimizu T."/>
            <person name="Ishikawa J."/>
            <person name="Hamamoto H."/>
            <person name="Osada H."/>
            <person name="Takahashi S."/>
        </authorList>
    </citation>
    <scope>NUCLEOTIDE SEQUENCE [LARGE SCALE GENOMIC DNA]</scope>
    <source>
        <strain evidence="4 5">SN-593</strain>
    </source>
</reference>
<reference evidence="4 5" key="1">
    <citation type="journal article" date="2010" name="J. Bacteriol.">
        <title>Biochemical characterization of a novel indole prenyltransferase from Streptomyces sp. SN-593.</title>
        <authorList>
            <person name="Takahashi S."/>
            <person name="Takagi H."/>
            <person name="Toyoda A."/>
            <person name="Uramoto M."/>
            <person name="Nogawa T."/>
            <person name="Ueki M."/>
            <person name="Sakaki Y."/>
            <person name="Osada H."/>
        </authorList>
    </citation>
    <scope>NUCLEOTIDE SEQUENCE [LARGE SCALE GENOMIC DNA]</scope>
    <source>
        <strain evidence="4 5">SN-593</strain>
    </source>
</reference>